<dbReference type="SUPFAM" id="SSF49562">
    <property type="entry name" value="C2 domain (Calcium/lipid-binding domain, CaLB)"/>
    <property type="match status" value="1"/>
</dbReference>
<dbReference type="Pfam" id="PF00168">
    <property type="entry name" value="C2"/>
    <property type="match status" value="1"/>
</dbReference>
<gene>
    <name evidence="3" type="ORF">LANO_0E12156G</name>
</gene>
<keyword evidence="4" id="KW-1185">Reference proteome</keyword>
<dbReference type="InterPro" id="IPR035892">
    <property type="entry name" value="C2_domain_sf"/>
</dbReference>
<dbReference type="Gene3D" id="2.60.40.150">
    <property type="entry name" value="C2 domain"/>
    <property type="match status" value="1"/>
</dbReference>
<dbReference type="Proteomes" id="UP000189911">
    <property type="component" value="Chromosome E"/>
</dbReference>
<dbReference type="InterPro" id="IPR037791">
    <property type="entry name" value="C2_fungal_Inn1"/>
</dbReference>
<feature type="domain" description="C2" evidence="2">
    <location>
        <begin position="1"/>
        <end position="115"/>
    </location>
</feature>
<dbReference type="EMBL" id="LT598451">
    <property type="protein sequence ID" value="SCU96008.1"/>
    <property type="molecule type" value="Genomic_DNA"/>
</dbReference>
<feature type="region of interest" description="Disordered" evidence="1">
    <location>
        <begin position="324"/>
        <end position="394"/>
    </location>
</feature>
<dbReference type="PANTHER" id="PTHR47052">
    <property type="entry name" value="CONSERVED SERINE PROLINE-RICH PROTEIN (AFU_ORTHOLOGUE AFUA_2G01790)"/>
    <property type="match status" value="1"/>
</dbReference>
<feature type="compositionally biased region" description="Polar residues" evidence="1">
    <location>
        <begin position="230"/>
        <end position="245"/>
    </location>
</feature>
<evidence type="ECO:0000256" key="1">
    <source>
        <dbReference type="SAM" id="MobiDB-lite"/>
    </source>
</evidence>
<reference evidence="4" key="1">
    <citation type="submission" date="2016-03" db="EMBL/GenBank/DDBJ databases">
        <authorList>
            <person name="Devillers Hugo."/>
        </authorList>
    </citation>
    <scope>NUCLEOTIDE SEQUENCE [LARGE SCALE GENOMIC DNA]</scope>
</reference>
<evidence type="ECO:0000313" key="3">
    <source>
        <dbReference type="EMBL" id="SCU96008.1"/>
    </source>
</evidence>
<feature type="compositionally biased region" description="Basic and acidic residues" evidence="1">
    <location>
        <begin position="333"/>
        <end position="350"/>
    </location>
</feature>
<feature type="region of interest" description="Disordered" evidence="1">
    <location>
        <begin position="183"/>
        <end position="204"/>
    </location>
</feature>
<evidence type="ECO:0000259" key="2">
    <source>
        <dbReference type="PROSITE" id="PS50004"/>
    </source>
</evidence>
<evidence type="ECO:0000313" key="4">
    <source>
        <dbReference type="Proteomes" id="UP000189911"/>
    </source>
</evidence>
<accession>A0A1G4JXY6</accession>
<feature type="compositionally biased region" description="Basic and acidic residues" evidence="1">
    <location>
        <begin position="183"/>
        <end position="196"/>
    </location>
</feature>
<dbReference type="AlphaFoldDB" id="A0A1G4JXY6"/>
<dbReference type="PANTHER" id="PTHR47052:SF3">
    <property type="entry name" value="INGRESSION PROTEIN 1"/>
    <property type="match status" value="1"/>
</dbReference>
<dbReference type="SMART" id="SM00239">
    <property type="entry name" value="C2"/>
    <property type="match status" value="1"/>
</dbReference>
<dbReference type="CDD" id="cd08681">
    <property type="entry name" value="C2_fungal_Inn1p-like"/>
    <property type="match status" value="1"/>
</dbReference>
<dbReference type="InterPro" id="IPR000008">
    <property type="entry name" value="C2_dom"/>
</dbReference>
<dbReference type="PROSITE" id="PS50004">
    <property type="entry name" value="C2"/>
    <property type="match status" value="1"/>
</dbReference>
<protein>
    <submittedName>
        <fullName evidence="3">LANO_0E12156g1_1</fullName>
    </submittedName>
</protein>
<feature type="compositionally biased region" description="Low complexity" evidence="1">
    <location>
        <begin position="246"/>
        <end position="256"/>
    </location>
</feature>
<proteinExistence type="predicted"/>
<dbReference type="InterPro" id="IPR052981">
    <property type="entry name" value="Ingression_C2_domain"/>
</dbReference>
<name>A0A1G4JXY6_9SACH</name>
<organism evidence="3 4">
    <name type="scientific">Lachancea nothofagi CBS 11611</name>
    <dbReference type="NCBI Taxonomy" id="1266666"/>
    <lineage>
        <taxon>Eukaryota</taxon>
        <taxon>Fungi</taxon>
        <taxon>Dikarya</taxon>
        <taxon>Ascomycota</taxon>
        <taxon>Saccharomycotina</taxon>
        <taxon>Saccharomycetes</taxon>
        <taxon>Saccharomycetales</taxon>
        <taxon>Saccharomycetaceae</taxon>
        <taxon>Lachancea</taxon>
    </lineage>
</organism>
<feature type="region of interest" description="Disordered" evidence="1">
    <location>
        <begin position="230"/>
        <end position="257"/>
    </location>
</feature>
<sequence>MSSSSGSAFGGANGLLEVYISRARDLPNLRKLDKQSPFVRLRVAHMIETSDVAFRGGQTPKFDFYSKFDLTPDVKPLLLVELFDDRSPPKLIGQCSIDLTPALYKDPEDGHDDWFQLRLGSEEAGQVYVELTFHPLIPTSRLQRSRADDTTGLEFALESRPAPPLPSKVPSFQLDNESYRKFSRSHDYSHASKLRESSTTSGLEENLLGQSSSLRNSIFNSSVASNDTFSSHLTTDSHQSHATVNTAGTSGSAGTTEPLFAKLKQLKEKWRSIKNPASDQTENENKVDLKALQKVVGVEPEEYHNDNFAATRSPSRIYAESKLVSQPPLPRLPADHSRRTSNESSPRADSRFSSSANEHSPRLPPLPSSPTFRPGMRSRNASNSPVRRRPPPLG</sequence>
<dbReference type="OrthoDB" id="270970at2759"/>